<dbReference type="GO" id="GO:0010181">
    <property type="term" value="F:FMN binding"/>
    <property type="evidence" value="ECO:0007669"/>
    <property type="project" value="UniProtKB-UniRule"/>
</dbReference>
<feature type="binding site" evidence="11">
    <location>
        <position position="153"/>
    </location>
    <ligand>
        <name>Mg(2+)</name>
        <dbReference type="ChEBI" id="CHEBI:18420"/>
    </ligand>
</feature>
<dbReference type="Proteomes" id="UP000570010">
    <property type="component" value="Unassembled WGS sequence"/>
</dbReference>
<comment type="caution">
    <text evidence="14">The sequence shown here is derived from an EMBL/GenBank/DDBJ whole genome shotgun (WGS) entry which is preliminary data.</text>
</comment>
<dbReference type="EMBL" id="JACEIO010000004">
    <property type="protein sequence ID" value="MBA4536065.1"/>
    <property type="molecule type" value="Genomic_DNA"/>
</dbReference>
<keyword evidence="7 11" id="KW-0521">NADP</keyword>
<dbReference type="CDD" id="cd02811">
    <property type="entry name" value="IDI-2_FMN"/>
    <property type="match status" value="1"/>
</dbReference>
<feature type="binding site" evidence="11">
    <location>
        <begin position="280"/>
        <end position="281"/>
    </location>
    <ligand>
        <name>FMN</name>
        <dbReference type="ChEBI" id="CHEBI:58210"/>
    </ligand>
</feature>
<dbReference type="EMBL" id="JAAIWN010000004">
    <property type="protein sequence ID" value="NEY80439.1"/>
    <property type="molecule type" value="Genomic_DNA"/>
</dbReference>
<dbReference type="Proteomes" id="UP000472971">
    <property type="component" value="Unassembled WGS sequence"/>
</dbReference>
<dbReference type="RefSeq" id="WP_163239851.1">
    <property type="nucleotide sequence ID" value="NZ_CP082780.1"/>
</dbReference>
<feature type="binding site" evidence="11">
    <location>
        <begin position="258"/>
        <end position="259"/>
    </location>
    <ligand>
        <name>FMN</name>
        <dbReference type="ChEBI" id="CHEBI:58210"/>
    </ligand>
</feature>
<comment type="function">
    <text evidence="11">Involved in the biosynthesis of isoprenoids. Catalyzes the 1,3-allylic rearrangement of the homoallylic substrate isopentenyl (IPP) to its allylic isomer, dimethylallyl diphosphate (DMAPP).</text>
</comment>
<evidence type="ECO:0000256" key="11">
    <source>
        <dbReference type="HAMAP-Rule" id="MF_00354"/>
    </source>
</evidence>
<evidence type="ECO:0000256" key="8">
    <source>
        <dbReference type="ARBA" id="ARBA00023229"/>
    </source>
</evidence>
<reference evidence="14 15" key="1">
    <citation type="submission" date="2020-02" db="EMBL/GenBank/DDBJ databases">
        <title>Bacillus aquiflavi sp. nov., isolated from yellow water of strong flavor Chinese baijiu in Yibin region of China.</title>
        <authorList>
            <person name="Xie J."/>
        </authorList>
    </citation>
    <scope>NUCLEOTIDE SEQUENCE [LARGE SCALE GENOMIC DNA]</scope>
    <source>
        <strain evidence="14 15">3H-10</strain>
    </source>
</reference>
<keyword evidence="8 11" id="KW-0414">Isoprene biosynthesis</keyword>
<accession>A0A6B3VR40</accession>
<evidence type="ECO:0000313" key="16">
    <source>
        <dbReference type="Proteomes" id="UP000570010"/>
    </source>
</evidence>
<dbReference type="Pfam" id="PF01070">
    <property type="entry name" value="FMN_dh"/>
    <property type="match status" value="1"/>
</dbReference>
<keyword evidence="2 11" id="KW-0963">Cytoplasm</keyword>
<comment type="cofactor">
    <cofactor evidence="11">
        <name>Mg(2+)</name>
        <dbReference type="ChEBI" id="CHEBI:18420"/>
    </cofactor>
</comment>
<evidence type="ECO:0000313" key="14">
    <source>
        <dbReference type="EMBL" id="NEY80439.1"/>
    </source>
</evidence>
<dbReference type="InterPro" id="IPR011179">
    <property type="entry name" value="IPdP_isomerase"/>
</dbReference>
<dbReference type="SMART" id="SM01240">
    <property type="entry name" value="IMPDH"/>
    <property type="match status" value="1"/>
</dbReference>
<dbReference type="GO" id="GO:0005737">
    <property type="term" value="C:cytoplasm"/>
    <property type="evidence" value="ECO:0007669"/>
    <property type="project" value="UniProtKB-SubCell"/>
</dbReference>
<dbReference type="PANTHER" id="PTHR43665:SF1">
    <property type="entry name" value="ISOPENTENYL-DIPHOSPHATE DELTA-ISOMERASE"/>
    <property type="match status" value="1"/>
</dbReference>
<reference evidence="13 16" key="2">
    <citation type="submission" date="2020-07" db="EMBL/GenBank/DDBJ databases">
        <authorList>
            <person name="Feng H."/>
        </authorList>
    </citation>
    <scope>NUCLEOTIDE SEQUENCE [LARGE SCALE GENOMIC DNA]</scope>
    <source>
        <strain evidence="16">s-12</strain>
        <strain evidence="13">S-12</strain>
    </source>
</reference>
<comment type="catalytic activity">
    <reaction evidence="11">
        <text>isopentenyl diphosphate = dimethylallyl diphosphate</text>
        <dbReference type="Rhea" id="RHEA:23284"/>
        <dbReference type="ChEBI" id="CHEBI:57623"/>
        <dbReference type="ChEBI" id="CHEBI:128769"/>
        <dbReference type="EC" id="5.3.3.2"/>
    </reaction>
</comment>
<keyword evidence="9 11" id="KW-0413">Isomerase</keyword>
<keyword evidence="6 11" id="KW-0460">Magnesium</keyword>
<dbReference type="EC" id="5.3.3.2" evidence="11"/>
<evidence type="ECO:0000256" key="9">
    <source>
        <dbReference type="ARBA" id="ARBA00023235"/>
    </source>
</evidence>
<feature type="domain" description="FMN-dependent dehydrogenase" evidence="12">
    <location>
        <begin position="168"/>
        <end position="323"/>
    </location>
</feature>
<proteinExistence type="inferred from homology"/>
<keyword evidence="5 11" id="KW-0479">Metal-binding</keyword>
<feature type="binding site" evidence="11">
    <location>
        <position position="152"/>
    </location>
    <ligand>
        <name>substrate</name>
    </ligand>
</feature>
<dbReference type="SUPFAM" id="SSF51395">
    <property type="entry name" value="FMN-linked oxidoreductases"/>
    <property type="match status" value="1"/>
</dbReference>
<dbReference type="GO" id="GO:0008299">
    <property type="term" value="P:isoprenoid biosynthetic process"/>
    <property type="evidence" value="ECO:0007669"/>
    <property type="project" value="UniProtKB-UniRule"/>
</dbReference>
<gene>
    <name evidence="11" type="primary">fni</name>
    <name evidence="14" type="ORF">G4D64_02645</name>
    <name evidence="13" type="ORF">H1Z61_02650</name>
</gene>
<dbReference type="PIRSF" id="PIRSF003314">
    <property type="entry name" value="IPP_isomerase"/>
    <property type="match status" value="1"/>
</dbReference>
<feature type="binding site" evidence="11">
    <location>
        <position position="184"/>
    </location>
    <ligand>
        <name>FMN</name>
        <dbReference type="ChEBI" id="CHEBI:58210"/>
    </ligand>
</feature>
<comment type="caution">
    <text evidence="11">Lacks conserved residue(s) required for the propagation of feature annotation.</text>
</comment>
<dbReference type="AlphaFoldDB" id="A0A6B3VR40"/>
<keyword evidence="4 11" id="KW-0288">FMN</keyword>
<evidence type="ECO:0000313" key="13">
    <source>
        <dbReference type="EMBL" id="MBA4536065.1"/>
    </source>
</evidence>
<feature type="binding site" evidence="11">
    <location>
        <begin position="6"/>
        <end position="7"/>
    </location>
    <ligand>
        <name>substrate</name>
    </ligand>
</feature>
<name>A0A6B3VR40_9BACI</name>
<evidence type="ECO:0000256" key="6">
    <source>
        <dbReference type="ARBA" id="ARBA00022842"/>
    </source>
</evidence>
<evidence type="ECO:0000256" key="4">
    <source>
        <dbReference type="ARBA" id="ARBA00022643"/>
    </source>
</evidence>
<evidence type="ECO:0000256" key="7">
    <source>
        <dbReference type="ARBA" id="ARBA00022857"/>
    </source>
</evidence>
<evidence type="ECO:0000256" key="1">
    <source>
        <dbReference type="ARBA" id="ARBA00001917"/>
    </source>
</evidence>
<comment type="cofactor">
    <cofactor evidence="11">
        <name>NADPH</name>
        <dbReference type="ChEBI" id="CHEBI:57783"/>
    </cofactor>
</comment>
<dbReference type="PANTHER" id="PTHR43665">
    <property type="entry name" value="ISOPENTENYL-DIPHOSPHATE DELTA-ISOMERASE"/>
    <property type="match status" value="1"/>
</dbReference>
<feature type="binding site" evidence="11">
    <location>
        <position position="122"/>
    </location>
    <ligand>
        <name>FMN</name>
        <dbReference type="ChEBI" id="CHEBI:58210"/>
    </ligand>
</feature>
<comment type="subcellular location">
    <subcellularLocation>
        <location evidence="11">Cytoplasm</location>
    </subcellularLocation>
</comment>
<dbReference type="GO" id="GO:0070402">
    <property type="term" value="F:NADPH binding"/>
    <property type="evidence" value="ECO:0007669"/>
    <property type="project" value="UniProtKB-UniRule"/>
</dbReference>
<feature type="binding site" evidence="11">
    <location>
        <position position="93"/>
    </location>
    <ligand>
        <name>FMN</name>
        <dbReference type="ChEBI" id="CHEBI:58210"/>
    </ligand>
</feature>
<dbReference type="GO" id="GO:0016491">
    <property type="term" value="F:oxidoreductase activity"/>
    <property type="evidence" value="ECO:0007669"/>
    <property type="project" value="InterPro"/>
</dbReference>
<feature type="binding site" evidence="11">
    <location>
        <position position="214"/>
    </location>
    <ligand>
        <name>FMN</name>
        <dbReference type="ChEBI" id="CHEBI:58210"/>
    </ligand>
</feature>
<dbReference type="NCBIfam" id="TIGR02151">
    <property type="entry name" value="IPP_isom_2"/>
    <property type="match status" value="1"/>
</dbReference>
<organism evidence="14 15">
    <name type="scientific">Bacillus aquiflavi</name>
    <dbReference type="NCBI Taxonomy" id="2672567"/>
    <lineage>
        <taxon>Bacteria</taxon>
        <taxon>Bacillati</taxon>
        <taxon>Bacillota</taxon>
        <taxon>Bacilli</taxon>
        <taxon>Bacillales</taxon>
        <taxon>Bacillaceae</taxon>
        <taxon>Bacillus</taxon>
    </lineage>
</organism>
<evidence type="ECO:0000256" key="10">
    <source>
        <dbReference type="ARBA" id="ARBA00025810"/>
    </source>
</evidence>
<keyword evidence="15" id="KW-1185">Reference proteome</keyword>
<evidence type="ECO:0000256" key="3">
    <source>
        <dbReference type="ARBA" id="ARBA00022630"/>
    </source>
</evidence>
<comment type="subunit">
    <text evidence="10 11">Homooctamer. Dimer of tetramers.</text>
</comment>
<feature type="binding site" evidence="11">
    <location>
        <begin position="62"/>
        <end position="64"/>
    </location>
    <ligand>
        <name>FMN</name>
        <dbReference type="ChEBI" id="CHEBI:58210"/>
    </ligand>
</feature>
<comment type="cofactor">
    <cofactor evidence="1 11">
        <name>FMN</name>
        <dbReference type="ChEBI" id="CHEBI:58210"/>
    </cofactor>
</comment>
<evidence type="ECO:0000256" key="5">
    <source>
        <dbReference type="ARBA" id="ARBA00022723"/>
    </source>
</evidence>
<dbReference type="InterPro" id="IPR013785">
    <property type="entry name" value="Aldolase_TIM"/>
</dbReference>
<dbReference type="GO" id="GO:0000287">
    <property type="term" value="F:magnesium ion binding"/>
    <property type="evidence" value="ECO:0007669"/>
    <property type="project" value="UniProtKB-UniRule"/>
</dbReference>
<evidence type="ECO:0000313" key="15">
    <source>
        <dbReference type="Proteomes" id="UP000472971"/>
    </source>
</evidence>
<sequence>MSRKKRKSDHLHYALKKGQKGLSGFEDITFVHNSLPESSLSEIKLNSRIGELSLSSPIFINAMTGGGGKKTYEVNKQLGFVASQTGLAIAVGSQMSAIKDQSERKTFEVVREQNPNGIVIGNLGMEATVDHAKMAIDMIGADALQIHLNVIQELTMPEGDRCFKGVFERINDIVTSVNVPVIVKEVGFGLSMEAVRLLSALNICAVDIGGYGGTNFAEIENERRARMLTFFNEWGIQTTSSIVEAKTITNSLTIIASGGIQTSLDIAKAISLGADAVGIAGFFLKLLVEKGTEGLIKEIQLLNEELKFMMTALGVKNIAELQNIPLVITGETHHWLTERGIDTTLYSRRKIKNG</sequence>
<comment type="similarity">
    <text evidence="11">Belongs to the IPP isomerase type 2 family.</text>
</comment>
<evidence type="ECO:0000256" key="2">
    <source>
        <dbReference type="ARBA" id="ARBA00022490"/>
    </source>
</evidence>
<dbReference type="GO" id="GO:0004452">
    <property type="term" value="F:isopentenyl-diphosphate delta-isomerase activity"/>
    <property type="evidence" value="ECO:0007669"/>
    <property type="project" value="UniProtKB-UniRule"/>
</dbReference>
<dbReference type="InterPro" id="IPR000262">
    <property type="entry name" value="FMN-dep_DH"/>
</dbReference>
<dbReference type="HAMAP" id="MF_00354">
    <property type="entry name" value="Idi_2"/>
    <property type="match status" value="1"/>
</dbReference>
<keyword evidence="3 11" id="KW-0285">Flavoprotein</keyword>
<evidence type="ECO:0000259" key="12">
    <source>
        <dbReference type="Pfam" id="PF01070"/>
    </source>
</evidence>
<protein>
    <recommendedName>
        <fullName evidence="11">Isopentenyl-diphosphate delta-isomerase</fullName>
        <shortName evidence="11">IPP isomerase</shortName>
        <ecNumber evidence="11">5.3.3.2</ecNumber>
    </recommendedName>
    <alternativeName>
        <fullName evidence="11">Isopentenyl diphosphate:dimethylallyl diphosphate isomerase</fullName>
    </alternativeName>
    <alternativeName>
        <fullName evidence="11">Isopentenyl pyrophosphate isomerase</fullName>
    </alternativeName>
    <alternativeName>
        <fullName evidence="11">Type 2 isopentenyl diphosphate isomerase</fullName>
        <shortName evidence="11">IDI-2</shortName>
    </alternativeName>
</protein>
<dbReference type="Gene3D" id="3.20.20.70">
    <property type="entry name" value="Aldolase class I"/>
    <property type="match status" value="1"/>
</dbReference>